<dbReference type="InterPro" id="IPR006037">
    <property type="entry name" value="RCK_C"/>
</dbReference>
<evidence type="ECO:0000259" key="9">
    <source>
        <dbReference type="PROSITE" id="PS51202"/>
    </source>
</evidence>
<comment type="subcellular location">
    <subcellularLocation>
        <location evidence="1">Membrane</location>
        <topology evidence="1">Multi-pass membrane protein</topology>
    </subcellularLocation>
</comment>
<feature type="transmembrane region" description="Helical" evidence="8">
    <location>
        <begin position="154"/>
        <end position="178"/>
    </location>
</feature>
<feature type="transmembrane region" description="Helical" evidence="8">
    <location>
        <begin position="298"/>
        <end position="316"/>
    </location>
</feature>
<dbReference type="Gene3D" id="1.10.3080.10">
    <property type="entry name" value="Clc chloride channel"/>
    <property type="match status" value="1"/>
</dbReference>
<dbReference type="STRING" id="1423802.FC56_GL000330"/>
<dbReference type="Gene3D" id="3.30.70.1450">
    <property type="entry name" value="Regulator of K+ conductance, C-terminal domain"/>
    <property type="match status" value="1"/>
</dbReference>
<keyword evidence="4 8" id="KW-1133">Transmembrane helix</keyword>
<feature type="transmembrane region" description="Helical" evidence="8">
    <location>
        <begin position="56"/>
        <end position="77"/>
    </location>
</feature>
<dbReference type="PANTHER" id="PTHR45711">
    <property type="entry name" value="CHLORIDE CHANNEL PROTEIN"/>
    <property type="match status" value="1"/>
</dbReference>
<evidence type="ECO:0000256" key="7">
    <source>
        <dbReference type="ARBA" id="ARBA00023214"/>
    </source>
</evidence>
<dbReference type="GO" id="GO:0005886">
    <property type="term" value="C:plasma membrane"/>
    <property type="evidence" value="ECO:0007669"/>
    <property type="project" value="TreeGrafter"/>
</dbReference>
<keyword evidence="3 8" id="KW-0812">Transmembrane</keyword>
<feature type="transmembrane region" description="Helical" evidence="8">
    <location>
        <begin position="190"/>
        <end position="208"/>
    </location>
</feature>
<feature type="domain" description="RCK C-terminal" evidence="9">
    <location>
        <begin position="423"/>
        <end position="507"/>
    </location>
</feature>
<name>A0A0R2CPE6_9LACO</name>
<accession>A0A0R2CPE6</accession>
<dbReference type="PANTHER" id="PTHR45711:SF6">
    <property type="entry name" value="CHLORIDE CHANNEL PROTEIN"/>
    <property type="match status" value="1"/>
</dbReference>
<keyword evidence="7" id="KW-0868">Chloride</keyword>
<evidence type="ECO:0000256" key="2">
    <source>
        <dbReference type="ARBA" id="ARBA00022448"/>
    </source>
</evidence>
<dbReference type="CDD" id="cd01031">
    <property type="entry name" value="EriC"/>
    <property type="match status" value="1"/>
</dbReference>
<reference evidence="10 11" key="1">
    <citation type="journal article" date="2015" name="Genome Announc.">
        <title>Expanding the biotechnology potential of lactobacilli through comparative genomics of 213 strains and associated genera.</title>
        <authorList>
            <person name="Sun Z."/>
            <person name="Harris H.M."/>
            <person name="McCann A."/>
            <person name="Guo C."/>
            <person name="Argimon S."/>
            <person name="Zhang W."/>
            <person name="Yang X."/>
            <person name="Jeffery I.B."/>
            <person name="Cooney J.C."/>
            <person name="Kagawa T.F."/>
            <person name="Liu W."/>
            <person name="Song Y."/>
            <person name="Salvetti E."/>
            <person name="Wrobel A."/>
            <person name="Rasinkangas P."/>
            <person name="Parkhill J."/>
            <person name="Rea M.C."/>
            <person name="O'Sullivan O."/>
            <person name="Ritari J."/>
            <person name="Douillard F.P."/>
            <person name="Paul Ross R."/>
            <person name="Yang R."/>
            <person name="Briner A.E."/>
            <person name="Felis G.E."/>
            <person name="de Vos W.M."/>
            <person name="Barrangou R."/>
            <person name="Klaenhammer T.R."/>
            <person name="Caufield P.W."/>
            <person name="Cui Y."/>
            <person name="Zhang H."/>
            <person name="O'Toole P.W."/>
        </authorList>
    </citation>
    <scope>NUCLEOTIDE SEQUENCE [LARGE SCALE GENOMIC DNA]</scope>
    <source>
        <strain evidence="10 11">DSM 24302</strain>
    </source>
</reference>
<dbReference type="InterPro" id="IPR036721">
    <property type="entry name" value="RCK_C_sf"/>
</dbReference>
<sequence>MSTHSFHFNYGKVRYIVNGLLIGFFAGIVADLFRYGIEISLKQSQQLFRSIQHGHWLSLLTLLIWILAATIVAGLLIKQQPNISGSGIPQVEAQLDDELNYNWWSVLWRKLIGGILAIGPGLALGREGPSIQLGAAVGQGAAKFLDNHGSDRRIMIAAGAAGGLAAAFNAPIAGTMFVLEEVYHNFSYPVWITSLASAVSANLVSLYIFGMQPVLSLHYQHSLPISQYWHLILLGILLGVLGRIYQWVLLHQTDFYKLFTWVPKLLWGLIPFAALIPLGIWHPTWLGGGNGIILSFNTVNYSLATLVILLLVRFAFSMLSYGSGLPGGIFLPILSLGAIIGAIYGVGMSQLHLLAPQYVYNLIIISMAGYFTAIGKAPFTAILLVTEMVGSLEHLMPLAVLSLVAYGIDDLLNGKPIYAELRERLVPSNIGHVGNTTEIQVPVFESHQVEPFYVRELPWPKNCLLVKIQRGEKQLIPNGNSLIRPGDTLIVSVPQLQSFTAKKNIISAIQQLNN</sequence>
<feature type="transmembrane region" description="Helical" evidence="8">
    <location>
        <begin position="265"/>
        <end position="286"/>
    </location>
</feature>
<dbReference type="PRINTS" id="PR00762">
    <property type="entry name" value="CLCHANNEL"/>
</dbReference>
<dbReference type="Proteomes" id="UP000051256">
    <property type="component" value="Unassembled WGS sequence"/>
</dbReference>
<keyword evidence="11" id="KW-1185">Reference proteome</keyword>
<evidence type="ECO:0000256" key="8">
    <source>
        <dbReference type="SAM" id="Phobius"/>
    </source>
</evidence>
<protein>
    <submittedName>
        <fullName evidence="10">Chloride channel protein</fullName>
    </submittedName>
</protein>
<gene>
    <name evidence="10" type="ORF">FC56_GL000330</name>
</gene>
<evidence type="ECO:0000313" key="11">
    <source>
        <dbReference type="Proteomes" id="UP000051256"/>
    </source>
</evidence>
<dbReference type="SUPFAM" id="SSF116726">
    <property type="entry name" value="TrkA C-terminal domain-like"/>
    <property type="match status" value="1"/>
</dbReference>
<evidence type="ECO:0000256" key="4">
    <source>
        <dbReference type="ARBA" id="ARBA00022989"/>
    </source>
</evidence>
<evidence type="ECO:0000256" key="6">
    <source>
        <dbReference type="ARBA" id="ARBA00023136"/>
    </source>
</evidence>
<feature type="transmembrane region" description="Helical" evidence="8">
    <location>
        <begin position="358"/>
        <end position="375"/>
    </location>
</feature>
<dbReference type="AlphaFoldDB" id="A0A0R2CPE6"/>
<organism evidence="10 11">
    <name type="scientific">Lentilactobacillus senioris DSM 24302 = JCM 17472</name>
    <dbReference type="NCBI Taxonomy" id="1423802"/>
    <lineage>
        <taxon>Bacteria</taxon>
        <taxon>Bacillati</taxon>
        <taxon>Bacillota</taxon>
        <taxon>Bacilli</taxon>
        <taxon>Lactobacillales</taxon>
        <taxon>Lactobacillaceae</taxon>
        <taxon>Lentilactobacillus</taxon>
    </lineage>
</organism>
<dbReference type="EMBL" id="AYZR01000008">
    <property type="protein sequence ID" value="KRM93613.1"/>
    <property type="molecule type" value="Genomic_DNA"/>
</dbReference>
<evidence type="ECO:0000256" key="5">
    <source>
        <dbReference type="ARBA" id="ARBA00023065"/>
    </source>
</evidence>
<dbReference type="InterPro" id="IPR014743">
    <property type="entry name" value="Cl-channel_core"/>
</dbReference>
<dbReference type="InterPro" id="IPR001807">
    <property type="entry name" value="ClC"/>
</dbReference>
<keyword evidence="2" id="KW-0813">Transport</keyword>
<evidence type="ECO:0000256" key="3">
    <source>
        <dbReference type="ARBA" id="ARBA00022692"/>
    </source>
</evidence>
<dbReference type="RefSeq" id="WP_056978176.1">
    <property type="nucleotide sequence ID" value="NZ_AYZR01000008.1"/>
</dbReference>
<dbReference type="PATRIC" id="fig|1423802.4.peg.341"/>
<dbReference type="GO" id="GO:0006813">
    <property type="term" value="P:potassium ion transport"/>
    <property type="evidence" value="ECO:0007669"/>
    <property type="project" value="InterPro"/>
</dbReference>
<comment type="caution">
    <text evidence="10">The sequence shown here is derived from an EMBL/GenBank/DDBJ whole genome shotgun (WGS) entry which is preliminary data.</text>
</comment>
<keyword evidence="5" id="KW-0406">Ion transport</keyword>
<dbReference type="GO" id="GO:0005247">
    <property type="term" value="F:voltage-gated chloride channel activity"/>
    <property type="evidence" value="ECO:0007669"/>
    <property type="project" value="TreeGrafter"/>
</dbReference>
<proteinExistence type="predicted"/>
<dbReference type="PROSITE" id="PS51202">
    <property type="entry name" value="RCK_C"/>
    <property type="match status" value="1"/>
</dbReference>
<feature type="transmembrane region" description="Helical" evidence="8">
    <location>
        <begin position="15"/>
        <end position="35"/>
    </location>
</feature>
<feature type="transmembrane region" description="Helical" evidence="8">
    <location>
        <begin position="228"/>
        <end position="245"/>
    </location>
</feature>
<feature type="transmembrane region" description="Helical" evidence="8">
    <location>
        <begin position="328"/>
        <end position="346"/>
    </location>
</feature>
<evidence type="ECO:0000256" key="1">
    <source>
        <dbReference type="ARBA" id="ARBA00004141"/>
    </source>
</evidence>
<evidence type="ECO:0000313" key="10">
    <source>
        <dbReference type="EMBL" id="KRM93613.1"/>
    </source>
</evidence>
<keyword evidence="6 8" id="KW-0472">Membrane</keyword>
<dbReference type="GO" id="GO:0008324">
    <property type="term" value="F:monoatomic cation transmembrane transporter activity"/>
    <property type="evidence" value="ECO:0007669"/>
    <property type="project" value="InterPro"/>
</dbReference>
<dbReference type="SUPFAM" id="SSF81340">
    <property type="entry name" value="Clc chloride channel"/>
    <property type="match status" value="1"/>
</dbReference>
<dbReference type="Pfam" id="PF00654">
    <property type="entry name" value="Voltage_CLC"/>
    <property type="match status" value="1"/>
</dbReference>